<gene>
    <name evidence="1" type="ORF">NDU88_006880</name>
</gene>
<reference evidence="1" key="1">
    <citation type="journal article" date="2022" name="bioRxiv">
        <title>Sequencing and chromosome-scale assembly of the giantPleurodeles waltlgenome.</title>
        <authorList>
            <person name="Brown T."/>
            <person name="Elewa A."/>
            <person name="Iarovenko S."/>
            <person name="Subramanian E."/>
            <person name="Araus A.J."/>
            <person name="Petzold A."/>
            <person name="Susuki M."/>
            <person name="Suzuki K.-i.T."/>
            <person name="Hayashi T."/>
            <person name="Toyoda A."/>
            <person name="Oliveira C."/>
            <person name="Osipova E."/>
            <person name="Leigh N.D."/>
            <person name="Simon A."/>
            <person name="Yun M.H."/>
        </authorList>
    </citation>
    <scope>NUCLEOTIDE SEQUENCE</scope>
    <source>
        <strain evidence="1">20211129_DDA</strain>
        <tissue evidence="1">Liver</tissue>
    </source>
</reference>
<dbReference type="Proteomes" id="UP001066276">
    <property type="component" value="Chromosome 4_2"/>
</dbReference>
<proteinExistence type="predicted"/>
<comment type="caution">
    <text evidence="1">The sequence shown here is derived from an EMBL/GenBank/DDBJ whole genome shotgun (WGS) entry which is preliminary data.</text>
</comment>
<organism evidence="1 2">
    <name type="scientific">Pleurodeles waltl</name>
    <name type="common">Iberian ribbed newt</name>
    <dbReference type="NCBI Taxonomy" id="8319"/>
    <lineage>
        <taxon>Eukaryota</taxon>
        <taxon>Metazoa</taxon>
        <taxon>Chordata</taxon>
        <taxon>Craniata</taxon>
        <taxon>Vertebrata</taxon>
        <taxon>Euteleostomi</taxon>
        <taxon>Amphibia</taxon>
        <taxon>Batrachia</taxon>
        <taxon>Caudata</taxon>
        <taxon>Salamandroidea</taxon>
        <taxon>Salamandridae</taxon>
        <taxon>Pleurodelinae</taxon>
        <taxon>Pleurodeles</taxon>
    </lineage>
</organism>
<name>A0AAV7SQR6_PLEWA</name>
<dbReference type="EMBL" id="JANPWB010000008">
    <property type="protein sequence ID" value="KAJ1166480.1"/>
    <property type="molecule type" value="Genomic_DNA"/>
</dbReference>
<sequence length="88" mass="9843">MHILLTVPGKPYGESVVLVIGRSIFISAALDQHAHTRLDRFSMPAHSSSAKLARVSWVPREWQKLFPPPVGAAYAPVLRKNLRLPNIY</sequence>
<evidence type="ECO:0000313" key="2">
    <source>
        <dbReference type="Proteomes" id="UP001066276"/>
    </source>
</evidence>
<accession>A0AAV7SQR6</accession>
<dbReference type="AlphaFoldDB" id="A0AAV7SQR6"/>
<keyword evidence="2" id="KW-1185">Reference proteome</keyword>
<protein>
    <submittedName>
        <fullName evidence="1">Uncharacterized protein</fullName>
    </submittedName>
</protein>
<evidence type="ECO:0000313" key="1">
    <source>
        <dbReference type="EMBL" id="KAJ1166480.1"/>
    </source>
</evidence>